<evidence type="ECO:0000256" key="8">
    <source>
        <dbReference type="ARBA" id="ARBA00022833"/>
    </source>
</evidence>
<evidence type="ECO:0000256" key="12">
    <source>
        <dbReference type="ARBA" id="ARBA00049861"/>
    </source>
</evidence>
<dbReference type="GO" id="GO:0008835">
    <property type="term" value="F:diaminohydroxyphosphoribosylaminopyrimidine deaminase activity"/>
    <property type="evidence" value="ECO:0007669"/>
    <property type="project" value="UniProtKB-EC"/>
</dbReference>
<dbReference type="NCBIfam" id="TIGR00326">
    <property type="entry name" value="eubact_ribD"/>
    <property type="match status" value="1"/>
</dbReference>
<evidence type="ECO:0000313" key="16">
    <source>
        <dbReference type="EMBL" id="MDQ0164553.1"/>
    </source>
</evidence>
<keyword evidence="8 14" id="KW-0862">Zinc</keyword>
<dbReference type="InterPro" id="IPR002125">
    <property type="entry name" value="CMP_dCMP_dom"/>
</dbReference>
<comment type="pathway">
    <text evidence="2 14">Cofactor biosynthesis; riboflavin biosynthesis; 5-amino-6-(D-ribitylamino)uracil from GTP: step 2/4.</text>
</comment>
<dbReference type="InterPro" id="IPR016192">
    <property type="entry name" value="APOBEC/CMP_deaminase_Zn-bd"/>
</dbReference>
<keyword evidence="14 16" id="KW-0378">Hydrolase</keyword>
<dbReference type="SUPFAM" id="SSF53597">
    <property type="entry name" value="Dihydrofolate reductase-like"/>
    <property type="match status" value="1"/>
</dbReference>
<evidence type="ECO:0000256" key="7">
    <source>
        <dbReference type="ARBA" id="ARBA00022723"/>
    </source>
</evidence>
<comment type="catalytic activity">
    <reaction evidence="12 14">
        <text>5-amino-6-(5-phospho-D-ribitylamino)uracil + NADP(+) = 5-amino-6-(5-phospho-D-ribosylamino)uracil + NADPH + H(+)</text>
        <dbReference type="Rhea" id="RHEA:17845"/>
        <dbReference type="ChEBI" id="CHEBI:15378"/>
        <dbReference type="ChEBI" id="CHEBI:57783"/>
        <dbReference type="ChEBI" id="CHEBI:58349"/>
        <dbReference type="ChEBI" id="CHEBI:58421"/>
        <dbReference type="ChEBI" id="CHEBI:58453"/>
        <dbReference type="EC" id="1.1.1.193"/>
    </reaction>
</comment>
<evidence type="ECO:0000256" key="13">
    <source>
        <dbReference type="ARBA" id="ARBA00049886"/>
    </source>
</evidence>
<name>A0ABT9VU94_9BACI</name>
<dbReference type="Gene3D" id="3.40.140.10">
    <property type="entry name" value="Cytidine Deaminase, domain 2"/>
    <property type="match status" value="1"/>
</dbReference>
<dbReference type="Proteomes" id="UP001235840">
    <property type="component" value="Unassembled WGS sequence"/>
</dbReference>
<dbReference type="GO" id="GO:0008703">
    <property type="term" value="F:5-amino-6-(5-phosphoribosylamino)uracil reductase activity"/>
    <property type="evidence" value="ECO:0007669"/>
    <property type="project" value="UniProtKB-EC"/>
</dbReference>
<dbReference type="CDD" id="cd01284">
    <property type="entry name" value="Riboflavin_deaminase-reductase"/>
    <property type="match status" value="1"/>
</dbReference>
<feature type="domain" description="CMP/dCMP-type deaminase" evidence="15">
    <location>
        <begin position="1"/>
        <end position="123"/>
    </location>
</feature>
<evidence type="ECO:0000256" key="5">
    <source>
        <dbReference type="ARBA" id="ARBA00007417"/>
    </source>
</evidence>
<accession>A0ABT9VU94</accession>
<keyword evidence="7 14" id="KW-0479">Metal-binding</keyword>
<evidence type="ECO:0000256" key="11">
    <source>
        <dbReference type="ARBA" id="ARBA00023268"/>
    </source>
</evidence>
<evidence type="ECO:0000256" key="9">
    <source>
        <dbReference type="ARBA" id="ARBA00022857"/>
    </source>
</evidence>
<comment type="similarity">
    <text evidence="5 14">In the C-terminal section; belongs to the HTP reductase family.</text>
</comment>
<comment type="pathway">
    <text evidence="3 14">Cofactor biosynthesis; riboflavin biosynthesis; 5-amino-6-(D-ribitylamino)uracil from GTP: step 3/4.</text>
</comment>
<evidence type="ECO:0000256" key="10">
    <source>
        <dbReference type="ARBA" id="ARBA00023002"/>
    </source>
</evidence>
<evidence type="ECO:0000259" key="15">
    <source>
        <dbReference type="PROSITE" id="PS51747"/>
    </source>
</evidence>
<dbReference type="InterPro" id="IPR024072">
    <property type="entry name" value="DHFR-like_dom_sf"/>
</dbReference>
<dbReference type="EC" id="1.1.1.193" evidence="14"/>
<evidence type="ECO:0000256" key="1">
    <source>
        <dbReference type="ARBA" id="ARBA00002151"/>
    </source>
</evidence>
<dbReference type="InterPro" id="IPR011549">
    <property type="entry name" value="RibD_C"/>
</dbReference>
<evidence type="ECO:0000256" key="6">
    <source>
        <dbReference type="ARBA" id="ARBA00022619"/>
    </source>
</evidence>
<dbReference type="PANTHER" id="PTHR38011:SF7">
    <property type="entry name" value="2,5-DIAMINO-6-RIBOSYLAMINO-4(3H)-PYRIMIDINONE 5'-PHOSPHATE REDUCTASE"/>
    <property type="match status" value="1"/>
</dbReference>
<dbReference type="InterPro" id="IPR002734">
    <property type="entry name" value="RibDG_C"/>
</dbReference>
<evidence type="ECO:0000256" key="2">
    <source>
        <dbReference type="ARBA" id="ARBA00004882"/>
    </source>
</evidence>
<dbReference type="Pfam" id="PF00383">
    <property type="entry name" value="dCMP_cyt_deam_1"/>
    <property type="match status" value="1"/>
</dbReference>
<proteinExistence type="inferred from homology"/>
<keyword evidence="9 14" id="KW-0521">NADP</keyword>
<keyword evidence="11" id="KW-0511">Multifunctional enzyme</keyword>
<comment type="similarity">
    <text evidence="4 14">In the N-terminal section; belongs to the cytidine and deoxycytidylate deaminase family.</text>
</comment>
<dbReference type="Pfam" id="PF01872">
    <property type="entry name" value="RibD_C"/>
    <property type="match status" value="1"/>
</dbReference>
<protein>
    <recommendedName>
        <fullName evidence="14">Riboflavin biosynthesis protein RibD</fullName>
    </recommendedName>
    <domain>
        <recommendedName>
            <fullName evidence="14">Diaminohydroxyphosphoribosylaminopyrimidine deaminase</fullName>
            <shortName evidence="14">DRAP deaminase</shortName>
            <ecNumber evidence="14">3.5.4.26</ecNumber>
        </recommendedName>
        <alternativeName>
            <fullName evidence="14">Riboflavin-specific deaminase</fullName>
        </alternativeName>
    </domain>
    <domain>
        <recommendedName>
            <fullName evidence="14">5-amino-6-(5-phosphoribosylamino)uracil reductase</fullName>
            <ecNumber evidence="14">1.1.1.193</ecNumber>
        </recommendedName>
        <alternativeName>
            <fullName evidence="14">HTP reductase</fullName>
        </alternativeName>
    </domain>
</protein>
<dbReference type="PANTHER" id="PTHR38011">
    <property type="entry name" value="DIHYDROFOLATE REDUCTASE FAMILY PROTEIN (AFU_ORTHOLOGUE AFUA_8G06820)"/>
    <property type="match status" value="1"/>
</dbReference>
<comment type="function">
    <text evidence="1 14">Converts 2,5-diamino-6-(ribosylamino)-4(3h)-pyrimidinone 5'-phosphate into 5-amino-6-(ribosylamino)-2,4(1h,3h)-pyrimidinedione 5'-phosphate.</text>
</comment>
<reference evidence="16 17" key="1">
    <citation type="submission" date="2023-07" db="EMBL/GenBank/DDBJ databases">
        <title>Genomic Encyclopedia of Type Strains, Phase IV (KMG-IV): sequencing the most valuable type-strain genomes for metagenomic binning, comparative biology and taxonomic classification.</title>
        <authorList>
            <person name="Goeker M."/>
        </authorList>
    </citation>
    <scope>NUCLEOTIDE SEQUENCE [LARGE SCALE GENOMIC DNA]</scope>
    <source>
        <strain evidence="16 17">DSM 12751</strain>
    </source>
</reference>
<dbReference type="PROSITE" id="PS00903">
    <property type="entry name" value="CYT_DCMP_DEAMINASES_1"/>
    <property type="match status" value="1"/>
</dbReference>
<dbReference type="PIRSF" id="PIRSF006769">
    <property type="entry name" value="RibD"/>
    <property type="match status" value="1"/>
</dbReference>
<dbReference type="EMBL" id="JAUSTY010000002">
    <property type="protein sequence ID" value="MDQ0164553.1"/>
    <property type="molecule type" value="Genomic_DNA"/>
</dbReference>
<evidence type="ECO:0000256" key="4">
    <source>
        <dbReference type="ARBA" id="ARBA00005259"/>
    </source>
</evidence>
<evidence type="ECO:0000256" key="14">
    <source>
        <dbReference type="PIRNR" id="PIRNR006769"/>
    </source>
</evidence>
<dbReference type="InterPro" id="IPR016193">
    <property type="entry name" value="Cytidine_deaminase-like"/>
</dbReference>
<sequence length="362" mass="39327">MLDESYMRLALELAKAQRGQTSPNPMVGSVVVKDQQIVGLGAHLRAGEAHAEVHALQMAGDKAQNATIYVTLEPCSHYGRTPPCADQVLEAGIKKVVVAALDPNPLVAGRGIEKLKKAGLEVEVGLLARESEKMNEAFNHYIVHKKPFVTMKTATTLDGKIATVTGESQWITGEEARQDVHLLRHESDAILVGVQTVIKDNPRLTTRLERAEGRHPLRVVLDSTLRIPRDAQILDTSVAPTWICCSQAASREDISTLSERGVRIIQTEDSERISIGNVLKKLGEEHVSTLLVEGGGEINASFLEGGHVQKVVTYIAPKLIGGHLAPTAFRGEGFSSLKDAISLKDLSMEQLGNDFKVTGYIR</sequence>
<evidence type="ECO:0000313" key="17">
    <source>
        <dbReference type="Proteomes" id="UP001235840"/>
    </source>
</evidence>
<dbReference type="NCBIfam" id="TIGR00227">
    <property type="entry name" value="ribD_Cterm"/>
    <property type="match status" value="1"/>
</dbReference>
<organism evidence="16 17">
    <name type="scientific">Caldalkalibacillus horti</name>
    <dbReference type="NCBI Taxonomy" id="77523"/>
    <lineage>
        <taxon>Bacteria</taxon>
        <taxon>Bacillati</taxon>
        <taxon>Bacillota</taxon>
        <taxon>Bacilli</taxon>
        <taxon>Bacillales</taxon>
        <taxon>Bacillaceae</taxon>
        <taxon>Caldalkalibacillus</taxon>
    </lineage>
</organism>
<comment type="cofactor">
    <cofactor evidence="14">
        <name>Zn(2+)</name>
        <dbReference type="ChEBI" id="CHEBI:29105"/>
    </cofactor>
    <text evidence="14">Binds 1 zinc ion.</text>
</comment>
<gene>
    <name evidence="16" type="ORF">J2S11_000453</name>
</gene>
<dbReference type="SUPFAM" id="SSF53927">
    <property type="entry name" value="Cytidine deaminase-like"/>
    <property type="match status" value="1"/>
</dbReference>
<dbReference type="InterPro" id="IPR050765">
    <property type="entry name" value="Riboflavin_Biosynth_HTPR"/>
</dbReference>
<comment type="catalytic activity">
    <reaction evidence="13 14">
        <text>2,5-diamino-6-hydroxy-4-(5-phosphoribosylamino)-pyrimidine + H2O + H(+) = 5-amino-6-(5-phospho-D-ribosylamino)uracil + NH4(+)</text>
        <dbReference type="Rhea" id="RHEA:21868"/>
        <dbReference type="ChEBI" id="CHEBI:15377"/>
        <dbReference type="ChEBI" id="CHEBI:15378"/>
        <dbReference type="ChEBI" id="CHEBI:28938"/>
        <dbReference type="ChEBI" id="CHEBI:58453"/>
        <dbReference type="ChEBI" id="CHEBI:58614"/>
        <dbReference type="EC" id="3.5.4.26"/>
    </reaction>
</comment>
<evidence type="ECO:0000256" key="3">
    <source>
        <dbReference type="ARBA" id="ARBA00004910"/>
    </source>
</evidence>
<dbReference type="EC" id="3.5.4.26" evidence="14"/>
<dbReference type="InterPro" id="IPR004794">
    <property type="entry name" value="Eubact_RibD"/>
</dbReference>
<keyword evidence="10 14" id="KW-0560">Oxidoreductase</keyword>
<comment type="caution">
    <text evidence="16">The sequence shown here is derived from an EMBL/GenBank/DDBJ whole genome shotgun (WGS) entry which is preliminary data.</text>
</comment>
<keyword evidence="17" id="KW-1185">Reference proteome</keyword>
<dbReference type="PROSITE" id="PS51747">
    <property type="entry name" value="CYT_DCMP_DEAMINASES_2"/>
    <property type="match status" value="1"/>
</dbReference>
<dbReference type="RefSeq" id="WP_307390329.1">
    <property type="nucleotide sequence ID" value="NZ_BAAADK010000018.1"/>
</dbReference>
<dbReference type="Gene3D" id="3.40.430.10">
    <property type="entry name" value="Dihydrofolate Reductase, subunit A"/>
    <property type="match status" value="1"/>
</dbReference>
<keyword evidence="6 14" id="KW-0686">Riboflavin biosynthesis</keyword>